<dbReference type="GO" id="GO:0031267">
    <property type="term" value="F:small GTPase binding"/>
    <property type="evidence" value="ECO:0007669"/>
    <property type="project" value="InterPro"/>
</dbReference>
<dbReference type="Pfam" id="PF19282">
    <property type="entry name" value="Exportin-T"/>
    <property type="match status" value="1"/>
</dbReference>
<keyword evidence="6 11" id="KW-0820">tRNA-binding</keyword>
<dbReference type="InterPro" id="IPR045546">
    <property type="entry name" value="Exportin-T_C"/>
</dbReference>
<dbReference type="OrthoDB" id="26399at2759"/>
<keyword evidence="7" id="KW-0819">tRNA processing</keyword>
<evidence type="ECO:0000256" key="6">
    <source>
        <dbReference type="ARBA" id="ARBA00022555"/>
    </source>
</evidence>
<keyword evidence="8 11" id="KW-0694">RNA-binding</keyword>
<protein>
    <recommendedName>
        <fullName evidence="3 11">Exportin-T</fullName>
    </recommendedName>
    <alternativeName>
        <fullName evidence="11">Exportin(tRNA)</fullName>
    </alternativeName>
    <alternativeName>
        <fullName evidence="11">tRNA exportin</fullName>
    </alternativeName>
</protein>
<gene>
    <name evidence="16" type="ORF">GOMPHAMPRED_005233</name>
</gene>
<evidence type="ECO:0000259" key="15">
    <source>
        <dbReference type="Pfam" id="PF19282"/>
    </source>
</evidence>
<dbReference type="Proteomes" id="UP000664169">
    <property type="component" value="Unassembled WGS sequence"/>
</dbReference>
<dbReference type="EMBL" id="CAJPDQ010000030">
    <property type="protein sequence ID" value="CAF9928762.1"/>
    <property type="molecule type" value="Genomic_DNA"/>
</dbReference>
<feature type="coiled-coil region" evidence="12">
    <location>
        <begin position="600"/>
        <end position="627"/>
    </location>
</feature>
<feature type="compositionally biased region" description="Polar residues" evidence="13">
    <location>
        <begin position="1"/>
        <end position="18"/>
    </location>
</feature>
<feature type="domain" description="Exportin-T C-terminal" evidence="15">
    <location>
        <begin position="522"/>
        <end position="1201"/>
    </location>
</feature>
<dbReference type="GO" id="GO:0016363">
    <property type="term" value="C:nuclear matrix"/>
    <property type="evidence" value="ECO:0007669"/>
    <property type="project" value="TreeGrafter"/>
</dbReference>
<dbReference type="SUPFAM" id="SSF48371">
    <property type="entry name" value="ARM repeat"/>
    <property type="match status" value="1"/>
</dbReference>
<sequence length="1202" mass="134291">MSSPDSRPTSFPGASSKNALEDTNRMLENIHQEINKGPWKETATDASGAITGESHDTSVQQTSLEKSRASLIASTEASTWYEAYLKLRTALNDIDKKDELIILFEAIFKRLADKIKELEGESTILLLKIIELEAAAKKDTEKLKGLSEQILNSENTFDEVFDEAFDKAFEVVYGKAFDKVENAIQIAWNPHSDVNLKQQAIDFVNQLRLDPRSWTICLPLATRRPAPAEIVQHTAIDVVNNAIQGDKITPQELLSIRSSMTSYVQQAYGTQSNGAQDSANILGKFAEGLTYLFTKLYVSEWTTFFDDLLVLTSVNTAGASNENTVQGTKFYLKVINSIHDEIADMLLAKSQAEQQRDTTLRDLIRERDIQKITTAWQNVLSQFDGKDTSIVELCLSGIGSWASWIDLNLIINEPFLNLLFAYVMKGVSNPDGDSSKLRDSSLSAYTEILSKKMRPADKLNLIEVLKVAELVAGLTSSSLLLDAQFTSAYDTDFAEIVARLINGVVLDIVVILRDNSGDDDIVSRADQHLKTFMPFTLRFFSDEYDEVCSTMIPCLTEMLTFFRKKAADNAVYKLMLPSILQAIMNKMKYDETSQWGQEDNQTDEAEFQELRKRLQNLQQAVAAVDENLYINAVSDMVGTVFDSFQANKSQIHWRDLDLALYEIFIFGQLAAKNGNMYSKSKPTSPAAERLIVMISKLINTDIASYPHASIHLQFMEICVRYTPFFEANSKAIAPVLAKFVQFVHHTHPKVKQRSWYLMHRFVKQLRTHIGNIAETVMLAVSDLLPIRAELPESEADEDDMSSDENDQSADARFTSQLYLYEAVGNVCSPIQVPLDSQVFHVRSVMAPLFADMQQHLPAASAGDARAVLQVHHLILALGTLAHGFSEWVPNNLNKSTAPAKEVAEEFAKAAEAILLALETLSTSLDIRTAARSAFSRMVGVLGNRILPQLPRWIQGLLSQASTKDEIAMFLRLLDQVVFAFKTEIFEILNSLLTPFLQRVFESMQEPVAGTDDKIQLAELKEQYLAFIIAVLSNDQGGVFVSTENQPIFDSLISTMEHFTRDVNDVSSAKLAFTTISLMITTWGGPDVVKADGTATGVLPQPILPGFERFMIERFSPLVWALPGNTAFNPRDAQAKQVLVEAAGLQVAIYMKTGAGYLSYLEQTELKGVGLDEERAREYLEALATADSKRFKRYFQNLIQKLR</sequence>
<evidence type="ECO:0000256" key="11">
    <source>
        <dbReference type="RuleBase" id="RU366037"/>
    </source>
</evidence>
<name>A0A8H3II09_9LECA</name>
<evidence type="ECO:0000256" key="2">
    <source>
        <dbReference type="ARBA" id="ARBA00009466"/>
    </source>
</evidence>
<evidence type="ECO:0000256" key="10">
    <source>
        <dbReference type="ARBA" id="ARBA00025147"/>
    </source>
</evidence>
<dbReference type="InterPro" id="IPR011989">
    <property type="entry name" value="ARM-like"/>
</dbReference>
<evidence type="ECO:0000256" key="8">
    <source>
        <dbReference type="ARBA" id="ARBA00022884"/>
    </source>
</evidence>
<evidence type="ECO:0000313" key="16">
    <source>
        <dbReference type="EMBL" id="CAF9928762.1"/>
    </source>
</evidence>
<organism evidence="16 17">
    <name type="scientific">Gomphillus americanus</name>
    <dbReference type="NCBI Taxonomy" id="1940652"/>
    <lineage>
        <taxon>Eukaryota</taxon>
        <taxon>Fungi</taxon>
        <taxon>Dikarya</taxon>
        <taxon>Ascomycota</taxon>
        <taxon>Pezizomycotina</taxon>
        <taxon>Lecanoromycetes</taxon>
        <taxon>OSLEUM clade</taxon>
        <taxon>Ostropomycetidae</taxon>
        <taxon>Ostropales</taxon>
        <taxon>Graphidaceae</taxon>
        <taxon>Gomphilloideae</taxon>
        <taxon>Gomphillus</taxon>
    </lineage>
</organism>
<dbReference type="GO" id="GO:0000049">
    <property type="term" value="F:tRNA binding"/>
    <property type="evidence" value="ECO:0007669"/>
    <property type="project" value="UniProtKB-UniRule"/>
</dbReference>
<keyword evidence="4 11" id="KW-0813">Transport</keyword>
<proteinExistence type="inferred from homology"/>
<dbReference type="GO" id="GO:0008033">
    <property type="term" value="P:tRNA processing"/>
    <property type="evidence" value="ECO:0007669"/>
    <property type="project" value="UniProtKB-KW"/>
</dbReference>
<comment type="caution">
    <text evidence="16">The sequence shown here is derived from an EMBL/GenBank/DDBJ whole genome shotgun (WGS) entry which is preliminary data.</text>
</comment>
<reference evidence="16" key="1">
    <citation type="submission" date="2021-03" db="EMBL/GenBank/DDBJ databases">
        <authorList>
            <person name="Tagirdzhanova G."/>
        </authorList>
    </citation>
    <scope>NUCLEOTIDE SEQUENCE</scope>
</reference>
<evidence type="ECO:0000259" key="14">
    <source>
        <dbReference type="Pfam" id="PF08389"/>
    </source>
</evidence>
<keyword evidence="17" id="KW-1185">Reference proteome</keyword>
<evidence type="ECO:0000256" key="3">
    <source>
        <dbReference type="ARBA" id="ARBA00018928"/>
    </source>
</evidence>
<evidence type="ECO:0000256" key="4">
    <source>
        <dbReference type="ARBA" id="ARBA00022448"/>
    </source>
</evidence>
<evidence type="ECO:0000256" key="12">
    <source>
        <dbReference type="SAM" id="Coils"/>
    </source>
</evidence>
<dbReference type="InterPro" id="IPR040017">
    <property type="entry name" value="XPOT"/>
</dbReference>
<evidence type="ECO:0000256" key="9">
    <source>
        <dbReference type="ARBA" id="ARBA00023242"/>
    </source>
</evidence>
<keyword evidence="12" id="KW-0175">Coiled coil</keyword>
<dbReference type="PANTHER" id="PTHR15952:SF11">
    <property type="entry name" value="EXPORTIN-T"/>
    <property type="match status" value="1"/>
</dbReference>
<comment type="subcellular location">
    <subcellularLocation>
        <location evidence="1 11">Cytoplasm</location>
    </subcellularLocation>
    <subcellularLocation>
        <location evidence="11">Nucleus</location>
    </subcellularLocation>
    <text evidence="11">Shuttles between the nucleus and the cytoplasm.</text>
</comment>
<keyword evidence="5 11" id="KW-0963">Cytoplasm</keyword>
<feature type="domain" description="Exportin-1/Importin-beta-like" evidence="14">
    <location>
        <begin position="280"/>
        <end position="428"/>
    </location>
</feature>
<comment type="function">
    <text evidence="10">tRNA nucleus export receptor which facilitates tRNA translocation across the nuclear pore complex. Involved in pre-tRNA splicing, probably by affecting the interaction of pre-tRNA with splicing endonuclease.</text>
</comment>
<dbReference type="InterPro" id="IPR016024">
    <property type="entry name" value="ARM-type_fold"/>
</dbReference>
<dbReference type="GO" id="GO:0005737">
    <property type="term" value="C:cytoplasm"/>
    <property type="evidence" value="ECO:0007669"/>
    <property type="project" value="UniProtKB-SubCell"/>
</dbReference>
<accession>A0A8H3II09</accession>
<dbReference type="Pfam" id="PF08389">
    <property type="entry name" value="Xpo1"/>
    <property type="match status" value="1"/>
</dbReference>
<comment type="similarity">
    <text evidence="2 11">Belongs to the exportin family.</text>
</comment>
<evidence type="ECO:0000256" key="7">
    <source>
        <dbReference type="ARBA" id="ARBA00022694"/>
    </source>
</evidence>
<dbReference type="GO" id="GO:0005643">
    <property type="term" value="C:nuclear pore"/>
    <property type="evidence" value="ECO:0007669"/>
    <property type="project" value="TreeGrafter"/>
</dbReference>
<dbReference type="AlphaFoldDB" id="A0A8H3II09"/>
<dbReference type="Gene3D" id="1.25.10.10">
    <property type="entry name" value="Leucine-rich Repeat Variant"/>
    <property type="match status" value="1"/>
</dbReference>
<evidence type="ECO:0000256" key="13">
    <source>
        <dbReference type="SAM" id="MobiDB-lite"/>
    </source>
</evidence>
<dbReference type="InterPro" id="IPR013598">
    <property type="entry name" value="Exportin-1/Importin-b-like"/>
</dbReference>
<evidence type="ECO:0000256" key="5">
    <source>
        <dbReference type="ARBA" id="ARBA00022490"/>
    </source>
</evidence>
<keyword evidence="9 11" id="KW-0539">Nucleus</keyword>
<evidence type="ECO:0000256" key="1">
    <source>
        <dbReference type="ARBA" id="ARBA00004496"/>
    </source>
</evidence>
<dbReference type="GO" id="GO:0071528">
    <property type="term" value="P:tRNA re-export from nucleus"/>
    <property type="evidence" value="ECO:0007669"/>
    <property type="project" value="UniProtKB-UniRule"/>
</dbReference>
<feature type="region of interest" description="Disordered" evidence="13">
    <location>
        <begin position="1"/>
        <end position="24"/>
    </location>
</feature>
<dbReference type="PANTHER" id="PTHR15952">
    <property type="entry name" value="EXPORTIN-T/LOS1"/>
    <property type="match status" value="1"/>
</dbReference>
<dbReference type="FunFam" id="1.25.10.10:FF:000355">
    <property type="entry name" value="Exportin-T"/>
    <property type="match status" value="1"/>
</dbReference>
<evidence type="ECO:0000313" key="17">
    <source>
        <dbReference type="Proteomes" id="UP000664169"/>
    </source>
</evidence>